<dbReference type="Pfam" id="PF00825">
    <property type="entry name" value="Ribonuclease_P"/>
    <property type="match status" value="1"/>
</dbReference>
<gene>
    <name evidence="7" type="primary">rnpA</name>
    <name evidence="8" type="ORF">KUV50_15035</name>
</gene>
<name>A0A953HQM2_9BACT</name>
<evidence type="ECO:0000256" key="1">
    <source>
        <dbReference type="ARBA" id="ARBA00002663"/>
    </source>
</evidence>
<evidence type="ECO:0000256" key="3">
    <source>
        <dbReference type="ARBA" id="ARBA00022722"/>
    </source>
</evidence>
<dbReference type="AlphaFoldDB" id="A0A953HQM2"/>
<dbReference type="PANTHER" id="PTHR33992:SF1">
    <property type="entry name" value="RIBONUCLEASE P PROTEIN COMPONENT"/>
    <property type="match status" value="1"/>
</dbReference>
<dbReference type="GO" id="GO:0042781">
    <property type="term" value="F:3'-tRNA processing endoribonuclease activity"/>
    <property type="evidence" value="ECO:0007669"/>
    <property type="project" value="TreeGrafter"/>
</dbReference>
<dbReference type="GO" id="GO:0004526">
    <property type="term" value="F:ribonuclease P activity"/>
    <property type="evidence" value="ECO:0007669"/>
    <property type="project" value="UniProtKB-UniRule"/>
</dbReference>
<accession>A0A953HQM2</accession>
<evidence type="ECO:0000256" key="5">
    <source>
        <dbReference type="ARBA" id="ARBA00022801"/>
    </source>
</evidence>
<evidence type="ECO:0000313" key="8">
    <source>
        <dbReference type="EMBL" id="MBY5959464.1"/>
    </source>
</evidence>
<dbReference type="GO" id="GO:0001682">
    <property type="term" value="P:tRNA 5'-leader removal"/>
    <property type="evidence" value="ECO:0007669"/>
    <property type="project" value="UniProtKB-UniRule"/>
</dbReference>
<evidence type="ECO:0000256" key="4">
    <source>
        <dbReference type="ARBA" id="ARBA00022759"/>
    </source>
</evidence>
<dbReference type="HAMAP" id="MF_00227">
    <property type="entry name" value="RNase_P"/>
    <property type="match status" value="1"/>
</dbReference>
<evidence type="ECO:0000256" key="2">
    <source>
        <dbReference type="ARBA" id="ARBA00022694"/>
    </source>
</evidence>
<evidence type="ECO:0000313" key="9">
    <source>
        <dbReference type="Proteomes" id="UP000753961"/>
    </source>
</evidence>
<dbReference type="InterPro" id="IPR020539">
    <property type="entry name" value="RNase_P_CS"/>
</dbReference>
<keyword evidence="4 7" id="KW-0255">Endonuclease</keyword>
<keyword evidence="3 7" id="KW-0540">Nuclease</keyword>
<dbReference type="PROSITE" id="PS00648">
    <property type="entry name" value="RIBONUCLEASE_P"/>
    <property type="match status" value="1"/>
</dbReference>
<dbReference type="SUPFAM" id="SSF54211">
    <property type="entry name" value="Ribosomal protein S5 domain 2-like"/>
    <property type="match status" value="1"/>
</dbReference>
<proteinExistence type="inferred from homology"/>
<comment type="caution">
    <text evidence="8">The sequence shown here is derived from an EMBL/GenBank/DDBJ whole genome shotgun (WGS) entry which is preliminary data.</text>
</comment>
<keyword evidence="9" id="KW-1185">Reference proteome</keyword>
<dbReference type="InterPro" id="IPR000100">
    <property type="entry name" value="RNase_P"/>
</dbReference>
<sequence length="137" mass="15868">MNFRFRPHEKLKDPISISYVFENGNKFHYYPILFLSTPLPPAPSQVLANLPQGTLSPVRIAFSVPKRRIRKAVHRNRIKRMMREAYRLQKHRIAPSIEHANPSSLGVIAIYIGKENPEYSIIFKAMNCFIDTLEAHP</sequence>
<dbReference type="GO" id="GO:0030677">
    <property type="term" value="C:ribonuclease P complex"/>
    <property type="evidence" value="ECO:0007669"/>
    <property type="project" value="TreeGrafter"/>
</dbReference>
<comment type="catalytic activity">
    <reaction evidence="7">
        <text>Endonucleolytic cleavage of RNA, removing 5'-extranucleotides from tRNA precursor.</text>
        <dbReference type="EC" id="3.1.26.5"/>
    </reaction>
</comment>
<keyword evidence="2 7" id="KW-0819">tRNA processing</keyword>
<dbReference type="PANTHER" id="PTHR33992">
    <property type="entry name" value="RIBONUCLEASE P PROTEIN COMPONENT"/>
    <property type="match status" value="1"/>
</dbReference>
<dbReference type="InterPro" id="IPR020568">
    <property type="entry name" value="Ribosomal_Su5_D2-typ_SF"/>
</dbReference>
<dbReference type="EMBL" id="JAHVHU010000014">
    <property type="protein sequence ID" value="MBY5959464.1"/>
    <property type="molecule type" value="Genomic_DNA"/>
</dbReference>
<comment type="similarity">
    <text evidence="7">Belongs to the RnpA family.</text>
</comment>
<comment type="function">
    <text evidence="1 7">RNaseP catalyzes the removal of the 5'-leader sequence from pre-tRNA to produce the mature 5'-terminus. It can also cleave other RNA substrates such as 4.5S RNA. The protein component plays an auxiliary but essential role in vivo by binding to the 5'-leader sequence and broadening the substrate specificity of the ribozyme.</text>
</comment>
<dbReference type="Gene3D" id="3.30.230.10">
    <property type="match status" value="1"/>
</dbReference>
<organism evidence="8 9">
    <name type="scientific">Membranihabitans marinus</name>
    <dbReference type="NCBI Taxonomy" id="1227546"/>
    <lineage>
        <taxon>Bacteria</taxon>
        <taxon>Pseudomonadati</taxon>
        <taxon>Bacteroidota</taxon>
        <taxon>Saprospiria</taxon>
        <taxon>Saprospirales</taxon>
        <taxon>Saprospiraceae</taxon>
        <taxon>Membranihabitans</taxon>
    </lineage>
</organism>
<dbReference type="GO" id="GO:0000049">
    <property type="term" value="F:tRNA binding"/>
    <property type="evidence" value="ECO:0007669"/>
    <property type="project" value="UniProtKB-UniRule"/>
</dbReference>
<evidence type="ECO:0000256" key="6">
    <source>
        <dbReference type="ARBA" id="ARBA00022884"/>
    </source>
</evidence>
<comment type="subunit">
    <text evidence="7">Consists of a catalytic RNA component (M1 or rnpB) and a protein subunit.</text>
</comment>
<protein>
    <recommendedName>
        <fullName evidence="7">Ribonuclease P protein component</fullName>
        <shortName evidence="7">RNase P protein</shortName>
        <shortName evidence="7">RNaseP protein</shortName>
        <ecNumber evidence="7">3.1.26.5</ecNumber>
    </recommendedName>
    <alternativeName>
        <fullName evidence="7">Protein C5</fullName>
    </alternativeName>
</protein>
<dbReference type="EC" id="3.1.26.5" evidence="7"/>
<dbReference type="InterPro" id="IPR014721">
    <property type="entry name" value="Ribsml_uS5_D2-typ_fold_subgr"/>
</dbReference>
<evidence type="ECO:0000256" key="7">
    <source>
        <dbReference type="HAMAP-Rule" id="MF_00227"/>
    </source>
</evidence>
<dbReference type="RefSeq" id="WP_222581001.1">
    <property type="nucleotide sequence ID" value="NZ_JAHVHU010000014.1"/>
</dbReference>
<reference evidence="8" key="1">
    <citation type="submission" date="2021-06" db="EMBL/GenBank/DDBJ databases">
        <title>44 bacteria genomes isolated from Dapeng, Shenzhen.</title>
        <authorList>
            <person name="Zheng W."/>
            <person name="Yu S."/>
            <person name="Huang Y."/>
        </authorList>
    </citation>
    <scope>NUCLEOTIDE SEQUENCE</scope>
    <source>
        <strain evidence="8">DP5N28-2</strain>
    </source>
</reference>
<keyword evidence="6 7" id="KW-0694">RNA-binding</keyword>
<dbReference type="Proteomes" id="UP000753961">
    <property type="component" value="Unassembled WGS sequence"/>
</dbReference>
<keyword evidence="5 7" id="KW-0378">Hydrolase</keyword>